<dbReference type="AlphaFoldDB" id="A0A2S9JLN8"/>
<dbReference type="RefSeq" id="WP_105726074.1">
    <property type="nucleotide sequence ID" value="NZ_PVBS01000002.1"/>
</dbReference>
<protein>
    <recommendedName>
        <fullName evidence="3">DUF3244 domain-containing protein</fullName>
    </recommendedName>
</protein>
<name>A0A2S9JLN8_9SPHI</name>
<evidence type="ECO:0000313" key="2">
    <source>
        <dbReference type="Proteomes" id="UP000238642"/>
    </source>
</evidence>
<dbReference type="Proteomes" id="UP000238642">
    <property type="component" value="Unassembled WGS sequence"/>
</dbReference>
<organism evidence="1 2">
    <name type="scientific">Sphingobacterium gobiense</name>
    <dbReference type="NCBI Taxonomy" id="1382456"/>
    <lineage>
        <taxon>Bacteria</taxon>
        <taxon>Pseudomonadati</taxon>
        <taxon>Bacteroidota</taxon>
        <taxon>Sphingobacteriia</taxon>
        <taxon>Sphingobacteriales</taxon>
        <taxon>Sphingobacteriaceae</taxon>
        <taxon>Sphingobacterium</taxon>
    </lineage>
</organism>
<reference evidence="1 2" key="1">
    <citation type="submission" date="2018-02" db="EMBL/GenBank/DDBJ databases">
        <title>The draft genome of Sphingobacterium gobiense H7.</title>
        <authorList>
            <person name="Li L."/>
            <person name="Liu L."/>
            <person name="Zhang X."/>
            <person name="Wang T."/>
            <person name="Liang L."/>
        </authorList>
    </citation>
    <scope>NUCLEOTIDE SEQUENCE [LARGE SCALE GENOMIC DNA]</scope>
    <source>
        <strain evidence="1 2">ACCC 05757</strain>
    </source>
</reference>
<sequence length="131" mass="14369">MKKQILALLLCGGWMFSPITGSSWVDVNARNYVMSKSDKIDLKGDLPSTGIHSVNETLTAFLQEDLINVYFNRNVGVVAITIKDQSEVVVYSSTVNSQSGQVIIPITNLLSGTYTITFDNGNGSMWGEFEI</sequence>
<dbReference type="InterPro" id="IPR021638">
    <property type="entry name" value="DUF3244"/>
</dbReference>
<accession>A0A2S9JLN8</accession>
<dbReference type="Gene3D" id="2.60.40.3080">
    <property type="match status" value="1"/>
</dbReference>
<evidence type="ECO:0008006" key="3">
    <source>
        <dbReference type="Google" id="ProtNLM"/>
    </source>
</evidence>
<keyword evidence="2" id="KW-1185">Reference proteome</keyword>
<gene>
    <name evidence="1" type="ORF">C5749_11240</name>
</gene>
<dbReference type="Pfam" id="PF11589">
    <property type="entry name" value="DUF3244"/>
    <property type="match status" value="1"/>
</dbReference>
<proteinExistence type="predicted"/>
<comment type="caution">
    <text evidence="1">The sequence shown here is derived from an EMBL/GenBank/DDBJ whole genome shotgun (WGS) entry which is preliminary data.</text>
</comment>
<evidence type="ECO:0000313" key="1">
    <source>
        <dbReference type="EMBL" id="PRD54062.1"/>
    </source>
</evidence>
<dbReference type="EMBL" id="PVBS01000002">
    <property type="protein sequence ID" value="PRD54062.1"/>
    <property type="molecule type" value="Genomic_DNA"/>
</dbReference>